<dbReference type="OrthoDB" id="3819888at2759"/>
<comment type="caution">
    <text evidence="2">The sequence shown here is derived from an EMBL/GenBank/DDBJ whole genome shotgun (WGS) entry which is preliminary data.</text>
</comment>
<reference evidence="2 3" key="1">
    <citation type="submission" date="2018-08" db="EMBL/GenBank/DDBJ databases">
        <title>Draft genome of the lignicolous fungus Coniochaeta pulveracea.</title>
        <authorList>
            <person name="Borstlap C.J."/>
            <person name="De Witt R.N."/>
            <person name="Botha A."/>
            <person name="Volschenk H."/>
        </authorList>
    </citation>
    <scope>NUCLEOTIDE SEQUENCE [LARGE SCALE GENOMIC DNA]</scope>
    <source>
        <strain evidence="2 3">CAB683</strain>
    </source>
</reference>
<gene>
    <name evidence="2" type="ORF">DL546_001284</name>
</gene>
<proteinExistence type="predicted"/>
<organism evidence="2 3">
    <name type="scientific">Coniochaeta pulveracea</name>
    <dbReference type="NCBI Taxonomy" id="177199"/>
    <lineage>
        <taxon>Eukaryota</taxon>
        <taxon>Fungi</taxon>
        <taxon>Dikarya</taxon>
        <taxon>Ascomycota</taxon>
        <taxon>Pezizomycotina</taxon>
        <taxon>Sordariomycetes</taxon>
        <taxon>Sordariomycetidae</taxon>
        <taxon>Coniochaetales</taxon>
        <taxon>Coniochaetaceae</taxon>
        <taxon>Coniochaeta</taxon>
    </lineage>
</organism>
<dbReference type="STRING" id="177199.A0A420Y6F4"/>
<keyword evidence="3" id="KW-1185">Reference proteome</keyword>
<evidence type="ECO:0000256" key="1">
    <source>
        <dbReference type="SAM" id="MobiDB-lite"/>
    </source>
</evidence>
<accession>A0A420Y6F4</accession>
<evidence type="ECO:0000313" key="3">
    <source>
        <dbReference type="Proteomes" id="UP000275385"/>
    </source>
</evidence>
<dbReference type="Proteomes" id="UP000275385">
    <property type="component" value="Unassembled WGS sequence"/>
</dbReference>
<name>A0A420Y6F4_9PEZI</name>
<feature type="region of interest" description="Disordered" evidence="1">
    <location>
        <begin position="412"/>
        <end position="434"/>
    </location>
</feature>
<protein>
    <submittedName>
        <fullName evidence="2">Uncharacterized protein</fullName>
    </submittedName>
</protein>
<dbReference type="AlphaFoldDB" id="A0A420Y6F4"/>
<feature type="compositionally biased region" description="Basic residues" evidence="1">
    <location>
        <begin position="412"/>
        <end position="431"/>
    </location>
</feature>
<evidence type="ECO:0000313" key="2">
    <source>
        <dbReference type="EMBL" id="RKU43464.1"/>
    </source>
</evidence>
<dbReference type="EMBL" id="QVQW01000042">
    <property type="protein sequence ID" value="RKU43464.1"/>
    <property type="molecule type" value="Genomic_DNA"/>
</dbReference>
<sequence>MYILADCIDELQDEYAFAAPLVKRAKDEAFKAALEDGILDLFAALHKDVDRTCQERSFWIESIAVTIPAHWTLEFEDVYTSILTRTFWSEERKPQITFISEIEALVHALVKDRPVSIGLNTTAPDYVCLFQDFGGHSSSVCLVFIRVPSQENGAKTSFYRLGEARGVGGDSEEWEHRVFDGGKSRLERLVDRPLNSIETRAYLDMFNYYKRDLQPGGSQCISFTAKNQAVQMGVADITNHFYAAHQTCFELFETGLEELCGTARQKMVQQRLTELCTAQGLKEPVFIDRYETDRDNSWTKVQLFGLQRMEKRWNRKRLWTNSAAFLRDKKYLAILEELEFREDDEAKIICDPFFSATSKNDVLNVDRCYDVTPVFKPGLGVWTIELRLDWEDSDEVWYLSLRKQRTGDIPQRKRKMRKAIGTRAGRARGRPAAKASIPPILTRPTWKSYPLYLDAASNCVLVGKPDKTLAEVSMEADTA</sequence>